<feature type="domain" description="HTH luxR-type" evidence="4">
    <location>
        <begin position="20"/>
        <end position="85"/>
    </location>
</feature>
<comment type="caution">
    <text evidence="5">The sequence shown here is derived from an EMBL/GenBank/DDBJ whole genome shotgun (WGS) entry which is preliminary data.</text>
</comment>
<dbReference type="OrthoDB" id="9814495at2"/>
<dbReference type="PANTHER" id="PTHR44688:SF16">
    <property type="entry name" value="DNA-BINDING TRANSCRIPTIONAL ACTIVATOR DEVR_DOSR"/>
    <property type="match status" value="1"/>
</dbReference>
<keyword evidence="2" id="KW-0238">DNA-binding</keyword>
<dbReference type="Proteomes" id="UP000244248">
    <property type="component" value="Unassembled WGS sequence"/>
</dbReference>
<gene>
    <name evidence="5" type="ORF">CJD38_11365</name>
</gene>
<reference evidence="5 6" key="1">
    <citation type="submission" date="2018-04" db="EMBL/GenBank/DDBJ databases">
        <title>Novel species isolated from glacier.</title>
        <authorList>
            <person name="Liu Q."/>
            <person name="Xin Y.-H."/>
        </authorList>
    </citation>
    <scope>NUCLEOTIDE SEQUENCE [LARGE SCALE GENOMIC DNA]</scope>
    <source>
        <strain evidence="5 6">GT1R17</strain>
    </source>
</reference>
<dbReference type="PROSITE" id="PS50043">
    <property type="entry name" value="HTH_LUXR_2"/>
    <property type="match status" value="1"/>
</dbReference>
<dbReference type="InterPro" id="IPR016032">
    <property type="entry name" value="Sig_transdc_resp-reg_C-effctor"/>
</dbReference>
<evidence type="ECO:0000256" key="1">
    <source>
        <dbReference type="ARBA" id="ARBA00023015"/>
    </source>
</evidence>
<dbReference type="GO" id="GO:0003677">
    <property type="term" value="F:DNA binding"/>
    <property type="evidence" value="ECO:0007669"/>
    <property type="project" value="UniProtKB-KW"/>
</dbReference>
<accession>A0A2T5MEA4</accession>
<organism evidence="5 6">
    <name type="scientific">Stenotrophobium rhamnosiphilum</name>
    <dbReference type="NCBI Taxonomy" id="2029166"/>
    <lineage>
        <taxon>Bacteria</taxon>
        <taxon>Pseudomonadati</taxon>
        <taxon>Pseudomonadota</taxon>
        <taxon>Gammaproteobacteria</taxon>
        <taxon>Nevskiales</taxon>
        <taxon>Nevskiaceae</taxon>
        <taxon>Stenotrophobium</taxon>
    </lineage>
</organism>
<dbReference type="SMART" id="SM00421">
    <property type="entry name" value="HTH_LUXR"/>
    <property type="match status" value="1"/>
</dbReference>
<keyword evidence="6" id="KW-1185">Reference proteome</keyword>
<keyword evidence="1" id="KW-0805">Transcription regulation</keyword>
<keyword evidence="3" id="KW-0804">Transcription</keyword>
<evidence type="ECO:0000259" key="4">
    <source>
        <dbReference type="PROSITE" id="PS50043"/>
    </source>
</evidence>
<dbReference type="Pfam" id="PF00196">
    <property type="entry name" value="GerE"/>
    <property type="match status" value="1"/>
</dbReference>
<protein>
    <recommendedName>
        <fullName evidence="4">HTH luxR-type domain-containing protein</fullName>
    </recommendedName>
</protein>
<dbReference type="CDD" id="cd06170">
    <property type="entry name" value="LuxR_C_like"/>
    <property type="match status" value="1"/>
</dbReference>
<dbReference type="SUPFAM" id="SSF46894">
    <property type="entry name" value="C-terminal effector domain of the bipartite response regulators"/>
    <property type="match status" value="1"/>
</dbReference>
<dbReference type="PANTHER" id="PTHR44688">
    <property type="entry name" value="DNA-BINDING TRANSCRIPTIONAL ACTIVATOR DEVR_DOSR"/>
    <property type="match status" value="1"/>
</dbReference>
<dbReference type="InterPro" id="IPR036388">
    <property type="entry name" value="WH-like_DNA-bd_sf"/>
</dbReference>
<dbReference type="Gene3D" id="1.10.10.10">
    <property type="entry name" value="Winged helix-like DNA-binding domain superfamily/Winged helix DNA-binding domain"/>
    <property type="match status" value="1"/>
</dbReference>
<dbReference type="EMBL" id="QANS01000004">
    <property type="protein sequence ID" value="PTU30903.1"/>
    <property type="molecule type" value="Genomic_DNA"/>
</dbReference>
<sequence>MLTNPAITISDSRSERMRASSLARAELTVREREVLGLAGQGLSNKGIAQTLGISSGTVTWHLKNCYQKYGVSTREQALKQARLQEQIKPVVTSICTCGRVHTLWEPTSADAPWKAGEQA</sequence>
<dbReference type="InterPro" id="IPR000792">
    <property type="entry name" value="Tscrpt_reg_LuxR_C"/>
</dbReference>
<dbReference type="RefSeq" id="WP_107940488.1">
    <property type="nucleotide sequence ID" value="NZ_QANS01000004.1"/>
</dbReference>
<evidence type="ECO:0000313" key="5">
    <source>
        <dbReference type="EMBL" id="PTU30903.1"/>
    </source>
</evidence>
<dbReference type="GO" id="GO:0006355">
    <property type="term" value="P:regulation of DNA-templated transcription"/>
    <property type="evidence" value="ECO:0007669"/>
    <property type="project" value="InterPro"/>
</dbReference>
<dbReference type="PRINTS" id="PR00038">
    <property type="entry name" value="HTHLUXR"/>
</dbReference>
<name>A0A2T5MEA4_9GAMM</name>
<evidence type="ECO:0000256" key="2">
    <source>
        <dbReference type="ARBA" id="ARBA00023125"/>
    </source>
</evidence>
<proteinExistence type="predicted"/>
<evidence type="ECO:0000256" key="3">
    <source>
        <dbReference type="ARBA" id="ARBA00023163"/>
    </source>
</evidence>
<evidence type="ECO:0000313" key="6">
    <source>
        <dbReference type="Proteomes" id="UP000244248"/>
    </source>
</evidence>
<dbReference type="AlphaFoldDB" id="A0A2T5MEA4"/>